<dbReference type="Proteomes" id="UP000638648">
    <property type="component" value="Unassembled WGS sequence"/>
</dbReference>
<comment type="similarity">
    <text evidence="2">Belongs to the bacterial solute-binding protein 8 family.</text>
</comment>
<dbReference type="GO" id="GO:0030288">
    <property type="term" value="C:outer membrane-bounded periplasmic space"/>
    <property type="evidence" value="ECO:0007669"/>
    <property type="project" value="TreeGrafter"/>
</dbReference>
<keyword evidence="8" id="KW-1185">Reference proteome</keyword>
<evidence type="ECO:0000256" key="2">
    <source>
        <dbReference type="ARBA" id="ARBA00008814"/>
    </source>
</evidence>
<evidence type="ECO:0000259" key="6">
    <source>
        <dbReference type="PROSITE" id="PS50983"/>
    </source>
</evidence>
<organism evidence="7 8">
    <name type="scientific">Actinopolymorpha pittospori</name>
    <dbReference type="NCBI Taxonomy" id="648752"/>
    <lineage>
        <taxon>Bacteria</taxon>
        <taxon>Bacillati</taxon>
        <taxon>Actinomycetota</taxon>
        <taxon>Actinomycetes</taxon>
        <taxon>Propionibacteriales</taxon>
        <taxon>Actinopolymorphaceae</taxon>
        <taxon>Actinopolymorpha</taxon>
    </lineage>
</organism>
<keyword evidence="4" id="KW-0732">Signal</keyword>
<accession>A0A927MZU4</accession>
<name>A0A927MZU4_9ACTN</name>
<dbReference type="SUPFAM" id="SSF53807">
    <property type="entry name" value="Helical backbone' metal receptor"/>
    <property type="match status" value="1"/>
</dbReference>
<evidence type="ECO:0000256" key="4">
    <source>
        <dbReference type="ARBA" id="ARBA00022729"/>
    </source>
</evidence>
<feature type="region of interest" description="Disordered" evidence="5">
    <location>
        <begin position="356"/>
        <end position="376"/>
    </location>
</feature>
<dbReference type="Gene3D" id="3.40.50.1980">
    <property type="entry name" value="Nitrogenase molybdenum iron protein domain"/>
    <property type="match status" value="2"/>
</dbReference>
<dbReference type="RefSeq" id="WP_202896614.1">
    <property type="nucleotide sequence ID" value="NZ_BAABJL010000142.1"/>
</dbReference>
<proteinExistence type="inferred from homology"/>
<feature type="region of interest" description="Disordered" evidence="5">
    <location>
        <begin position="40"/>
        <end position="62"/>
    </location>
</feature>
<dbReference type="InterPro" id="IPR051313">
    <property type="entry name" value="Bact_iron-sidero_bind"/>
</dbReference>
<evidence type="ECO:0000256" key="5">
    <source>
        <dbReference type="SAM" id="MobiDB-lite"/>
    </source>
</evidence>
<dbReference type="PANTHER" id="PTHR30532">
    <property type="entry name" value="IRON III DICITRATE-BINDING PERIPLASMIC PROTEIN"/>
    <property type="match status" value="1"/>
</dbReference>
<dbReference type="AlphaFoldDB" id="A0A927MZU4"/>
<evidence type="ECO:0000256" key="1">
    <source>
        <dbReference type="ARBA" id="ARBA00004196"/>
    </source>
</evidence>
<evidence type="ECO:0000256" key="3">
    <source>
        <dbReference type="ARBA" id="ARBA00022448"/>
    </source>
</evidence>
<comment type="subcellular location">
    <subcellularLocation>
        <location evidence="1">Cell envelope</location>
    </subcellularLocation>
</comment>
<dbReference type="GO" id="GO:1901678">
    <property type="term" value="P:iron coordination entity transport"/>
    <property type="evidence" value="ECO:0007669"/>
    <property type="project" value="UniProtKB-ARBA"/>
</dbReference>
<reference evidence="7" key="1">
    <citation type="submission" date="2020-10" db="EMBL/GenBank/DDBJ databases">
        <title>Sequencing the genomes of 1000 actinobacteria strains.</title>
        <authorList>
            <person name="Klenk H.-P."/>
        </authorList>
    </citation>
    <scope>NUCLEOTIDE SEQUENCE</scope>
    <source>
        <strain evidence="7">DSM 45354</strain>
    </source>
</reference>
<sequence length="376" mass="40010">MGSLTDPHSYVLSRRFLSRRTFGGALAAAFLASVTGCGGESTNPGKTTGTDPSAAPSGDATFPRTVEHRYGSTTISAEPKRVVVVGLMEQDALLALGIAPIAATEWFGEYPGALWPWARERLGDAPVPQVLPAADGIQYEKVAALQPDLIIGIYSALTQKDYDTLSQIAPTAAQPKGNAIHWAASWQEVTLGVGAAVGRPEQARKLVDDLEAVIAKYVADNPSFKGKTGLVATPYEGFYVYSAADPRGQLLKSLGFVMPAGLDEVTGKDFGATISNERTDLLDVDALVWLLDFYEADKKKVDSSRLYTSLDVSKQHRDIFIAGDRAKAYHGGTSFITVLSLPMVLERLVPQLAAAVDGNPDTPVPEVTETPTSKGG</sequence>
<dbReference type="PANTHER" id="PTHR30532:SF24">
    <property type="entry name" value="FERRIC ENTEROBACTIN-BINDING PERIPLASMIC PROTEIN FEPB"/>
    <property type="match status" value="1"/>
</dbReference>
<protein>
    <submittedName>
        <fullName evidence="7">Iron complex transport system substrate-binding protein</fullName>
    </submittedName>
</protein>
<keyword evidence="3" id="KW-0813">Transport</keyword>
<feature type="domain" description="Fe/B12 periplasmic-binding" evidence="6">
    <location>
        <begin position="81"/>
        <end position="356"/>
    </location>
</feature>
<feature type="compositionally biased region" description="Low complexity" evidence="5">
    <location>
        <begin position="360"/>
        <end position="376"/>
    </location>
</feature>
<dbReference type="PROSITE" id="PS50983">
    <property type="entry name" value="FE_B12_PBP"/>
    <property type="match status" value="1"/>
</dbReference>
<dbReference type="Pfam" id="PF01497">
    <property type="entry name" value="Peripla_BP_2"/>
    <property type="match status" value="1"/>
</dbReference>
<dbReference type="InterPro" id="IPR002491">
    <property type="entry name" value="ABC_transptr_periplasmic_BD"/>
</dbReference>
<comment type="caution">
    <text evidence="7">The sequence shown here is derived from an EMBL/GenBank/DDBJ whole genome shotgun (WGS) entry which is preliminary data.</text>
</comment>
<feature type="compositionally biased region" description="Polar residues" evidence="5">
    <location>
        <begin position="40"/>
        <end position="51"/>
    </location>
</feature>
<dbReference type="EMBL" id="JADBEM010000001">
    <property type="protein sequence ID" value="MBE1609217.1"/>
    <property type="molecule type" value="Genomic_DNA"/>
</dbReference>
<evidence type="ECO:0000313" key="8">
    <source>
        <dbReference type="Proteomes" id="UP000638648"/>
    </source>
</evidence>
<evidence type="ECO:0000313" key="7">
    <source>
        <dbReference type="EMBL" id="MBE1609217.1"/>
    </source>
</evidence>
<gene>
    <name evidence="7" type="ORF">HEB94_006065</name>
</gene>